<gene>
    <name evidence="6" type="ORF">ACFO3D_12350</name>
</gene>
<sequence>MLHQYGKLKRRITIEDIYQRVKKHQSTFSKGFKKVATYVYSDPAIFAVNSAKEAGRRIGVSETTIIRFANTIGFKGYSELQQELQQHLFQKSNLSSYQKRRVPNQTSPDSIKEIMYNDITNIQTVVNQIPDDDLERAVTKLTDSDQVFVAGVRSSFALASWFAYALDIVVGDARQYLPNDNILIRISELTNKSVFVAFSFHRYGVTTINLAKMAKKQGATVIAFSDTPYSPISEIADIILPIQLKDVSTLDLVPVLFSLLNSIISTIITRKPELFEQRVAMFDAVEAEDFFP</sequence>
<evidence type="ECO:0000313" key="6">
    <source>
        <dbReference type="EMBL" id="MFC4558984.1"/>
    </source>
</evidence>
<dbReference type="Pfam" id="PF01380">
    <property type="entry name" value="SIS"/>
    <property type="match status" value="1"/>
</dbReference>
<dbReference type="InterPro" id="IPR047640">
    <property type="entry name" value="RpiR-like"/>
</dbReference>
<dbReference type="InterPro" id="IPR036388">
    <property type="entry name" value="WH-like_DNA-bd_sf"/>
</dbReference>
<evidence type="ECO:0000256" key="2">
    <source>
        <dbReference type="ARBA" id="ARBA00023125"/>
    </source>
</evidence>
<evidence type="ECO:0000313" key="7">
    <source>
        <dbReference type="Proteomes" id="UP001595989"/>
    </source>
</evidence>
<dbReference type="PROSITE" id="PS51464">
    <property type="entry name" value="SIS"/>
    <property type="match status" value="1"/>
</dbReference>
<keyword evidence="2" id="KW-0238">DNA-binding</keyword>
<reference evidence="7" key="1">
    <citation type="journal article" date="2019" name="Int. J. Syst. Evol. Microbiol.">
        <title>The Global Catalogue of Microorganisms (GCM) 10K type strain sequencing project: providing services to taxonomists for standard genome sequencing and annotation.</title>
        <authorList>
            <consortium name="The Broad Institute Genomics Platform"/>
            <consortium name="The Broad Institute Genome Sequencing Center for Infectious Disease"/>
            <person name="Wu L."/>
            <person name="Ma J."/>
        </authorList>
    </citation>
    <scope>NUCLEOTIDE SEQUENCE [LARGE SCALE GENOMIC DNA]</scope>
    <source>
        <strain evidence="7">CGMCC 4.7426</strain>
    </source>
</reference>
<dbReference type="CDD" id="cd05013">
    <property type="entry name" value="SIS_RpiR"/>
    <property type="match status" value="1"/>
</dbReference>
<evidence type="ECO:0000256" key="1">
    <source>
        <dbReference type="ARBA" id="ARBA00023015"/>
    </source>
</evidence>
<dbReference type="Gene3D" id="3.40.50.10490">
    <property type="entry name" value="Glucose-6-phosphate isomerase like protein, domain 1"/>
    <property type="match status" value="1"/>
</dbReference>
<feature type="domain" description="SIS" evidence="5">
    <location>
        <begin position="137"/>
        <end position="273"/>
    </location>
</feature>
<evidence type="ECO:0000256" key="3">
    <source>
        <dbReference type="ARBA" id="ARBA00023163"/>
    </source>
</evidence>
<dbReference type="EMBL" id="JBHSFU010000007">
    <property type="protein sequence ID" value="MFC4558984.1"/>
    <property type="molecule type" value="Genomic_DNA"/>
</dbReference>
<accession>A0ABV9DKY0</accession>
<name>A0ABV9DKY0_9BACI</name>
<keyword evidence="3" id="KW-0804">Transcription</keyword>
<organism evidence="6 7">
    <name type="scientific">Virgibacillus kekensis</name>
    <dbReference type="NCBI Taxonomy" id="202261"/>
    <lineage>
        <taxon>Bacteria</taxon>
        <taxon>Bacillati</taxon>
        <taxon>Bacillota</taxon>
        <taxon>Bacilli</taxon>
        <taxon>Bacillales</taxon>
        <taxon>Bacillaceae</taxon>
        <taxon>Virgibacillus</taxon>
    </lineage>
</organism>
<dbReference type="PANTHER" id="PTHR30514:SF18">
    <property type="entry name" value="RPIR-FAMILY TRANSCRIPTIONAL REGULATOR"/>
    <property type="match status" value="1"/>
</dbReference>
<dbReference type="SUPFAM" id="SSF53697">
    <property type="entry name" value="SIS domain"/>
    <property type="match status" value="1"/>
</dbReference>
<dbReference type="InterPro" id="IPR035472">
    <property type="entry name" value="RpiR-like_SIS"/>
</dbReference>
<proteinExistence type="predicted"/>
<protein>
    <submittedName>
        <fullName evidence="6">MurR/RpiR family transcriptional regulator</fullName>
    </submittedName>
</protein>
<dbReference type="InterPro" id="IPR001347">
    <property type="entry name" value="SIS_dom"/>
</dbReference>
<keyword evidence="1" id="KW-0805">Transcription regulation</keyword>
<dbReference type="Pfam" id="PF01418">
    <property type="entry name" value="HTH_6"/>
    <property type="match status" value="1"/>
</dbReference>
<dbReference type="SUPFAM" id="SSF46689">
    <property type="entry name" value="Homeodomain-like"/>
    <property type="match status" value="1"/>
</dbReference>
<dbReference type="PROSITE" id="PS51071">
    <property type="entry name" value="HTH_RPIR"/>
    <property type="match status" value="1"/>
</dbReference>
<dbReference type="RefSeq" id="WP_390297330.1">
    <property type="nucleotide sequence ID" value="NZ_JBHSFU010000007.1"/>
</dbReference>
<dbReference type="InterPro" id="IPR009057">
    <property type="entry name" value="Homeodomain-like_sf"/>
</dbReference>
<dbReference type="Proteomes" id="UP001595989">
    <property type="component" value="Unassembled WGS sequence"/>
</dbReference>
<dbReference type="PANTHER" id="PTHR30514">
    <property type="entry name" value="GLUCOKINASE"/>
    <property type="match status" value="1"/>
</dbReference>
<evidence type="ECO:0000259" key="4">
    <source>
        <dbReference type="PROSITE" id="PS51071"/>
    </source>
</evidence>
<dbReference type="InterPro" id="IPR046348">
    <property type="entry name" value="SIS_dom_sf"/>
</dbReference>
<dbReference type="InterPro" id="IPR000281">
    <property type="entry name" value="HTH_RpiR"/>
</dbReference>
<comment type="caution">
    <text evidence="6">The sequence shown here is derived from an EMBL/GenBank/DDBJ whole genome shotgun (WGS) entry which is preliminary data.</text>
</comment>
<feature type="domain" description="HTH rpiR-type" evidence="4">
    <location>
        <begin position="15"/>
        <end position="91"/>
    </location>
</feature>
<keyword evidence="7" id="KW-1185">Reference proteome</keyword>
<dbReference type="Gene3D" id="1.10.10.10">
    <property type="entry name" value="Winged helix-like DNA-binding domain superfamily/Winged helix DNA-binding domain"/>
    <property type="match status" value="1"/>
</dbReference>
<evidence type="ECO:0000259" key="5">
    <source>
        <dbReference type="PROSITE" id="PS51464"/>
    </source>
</evidence>